<evidence type="ECO:0000256" key="10">
    <source>
        <dbReference type="ARBA" id="ARBA00022670"/>
    </source>
</evidence>
<evidence type="ECO:0000256" key="17">
    <source>
        <dbReference type="ARBA" id="ARBA00022984"/>
    </source>
</evidence>
<evidence type="ECO:0000256" key="5">
    <source>
        <dbReference type="ARBA" id="ARBA00012448"/>
    </source>
</evidence>
<dbReference type="InterPro" id="IPR001264">
    <property type="entry name" value="Glyco_trans_51"/>
</dbReference>
<comment type="subcellular location">
    <subcellularLocation>
        <location evidence="1">Cell inner membrane</location>
        <topology evidence="1">Single-pass type II membrane protein</topology>
    </subcellularLocation>
</comment>
<keyword evidence="17" id="KW-0573">Peptidoglycan synthesis</keyword>
<evidence type="ECO:0000256" key="6">
    <source>
        <dbReference type="ARBA" id="ARBA00018638"/>
    </source>
</evidence>
<protein>
    <recommendedName>
        <fullName evidence="6">Penicillin-binding protein 1A</fullName>
        <ecNumber evidence="24">2.4.99.28</ecNumber>
        <ecNumber evidence="5">3.4.16.4</ecNumber>
    </recommendedName>
</protein>
<evidence type="ECO:0000256" key="28">
    <source>
        <dbReference type="SAM" id="Phobius"/>
    </source>
</evidence>
<feature type="domain" description="Penicillin-binding protein transpeptidase" evidence="29">
    <location>
        <begin position="456"/>
        <end position="702"/>
    </location>
</feature>
<evidence type="ECO:0000256" key="11">
    <source>
        <dbReference type="ARBA" id="ARBA00022676"/>
    </source>
</evidence>
<evidence type="ECO:0000256" key="27">
    <source>
        <dbReference type="SAM" id="MobiDB-lite"/>
    </source>
</evidence>
<evidence type="ECO:0000256" key="15">
    <source>
        <dbReference type="ARBA" id="ARBA00022960"/>
    </source>
</evidence>
<dbReference type="UniPathway" id="UPA00219"/>
<comment type="pathway">
    <text evidence="26">Glycan biosynthesis.</text>
</comment>
<gene>
    <name evidence="32" type="ORF">B0G85_1123</name>
</gene>
<evidence type="ECO:0000256" key="20">
    <source>
        <dbReference type="ARBA" id="ARBA00023251"/>
    </source>
</evidence>
<dbReference type="SUPFAM" id="SSF56601">
    <property type="entry name" value="beta-lactamase/transpeptidase-like"/>
    <property type="match status" value="1"/>
</dbReference>
<evidence type="ECO:0000256" key="3">
    <source>
        <dbReference type="ARBA" id="ARBA00007090"/>
    </source>
</evidence>
<evidence type="ECO:0000313" key="32">
    <source>
        <dbReference type="EMBL" id="PJI80137.1"/>
    </source>
</evidence>
<dbReference type="EC" id="3.4.16.4" evidence="5"/>
<evidence type="ECO:0000256" key="4">
    <source>
        <dbReference type="ARBA" id="ARBA00007739"/>
    </source>
</evidence>
<evidence type="ECO:0000256" key="9">
    <source>
        <dbReference type="ARBA" id="ARBA00022645"/>
    </source>
</evidence>
<keyword evidence="16" id="KW-0735">Signal-anchor</keyword>
<dbReference type="EC" id="2.4.99.28" evidence="24"/>
<comment type="similarity">
    <text evidence="4">In the N-terminal section; belongs to the glycosyltransferase 51 family.</text>
</comment>
<keyword evidence="20" id="KW-0046">Antibiotic resistance</keyword>
<sequence length="775" mass="85892">MANPPQDKPPLNRRFSRQPDRRPTKQVVGRSTSGSNPLVKALLIMGMVFAVVCMLMLGYAFLIAKPNLPKISALVDYNPKTPLRIYTADKVLIGEFGEERRKVIPLNEIPIKMRNAVLAIEDDRFYSHGGVDYVGILRATLTNLRGNLSQGASTITMQVARNFFLSNEKTFSRKIYEVLLAWEIEAQLSKDKILEIYMNQIFLGQRAYGFSSAAQIYFGKELKDISIAESAMLAGLPKAPSAYNPVSNFRRAKIRQEYILQRMRDLSYITPEQYQIAMAEELHIRGLGNEFSTRADFPSEMVRQLLFTQYGEAIYSQGIDVYTTILKADQDAAYKAVRRGIFEYDLRHAYRGPEGFIELPEETVKRQRVIDEALLAHPQLDDLQSGVVLDFKPKEMQVMIATGDIITLKGEGMKLATASLTDSAQPKKRLRAGAIIRLLSDGGVWKLAQLPQVEAAFVSMNAETGAILSLVGGFDFRRNQFNHVTQAQRQPGSSFKPFIYAAAIEKGFSPSTMVNDAPLSIGSMETGSQAWQPKNYDGKYDGMMRLRNALAKSKNLVSVRIIRAIGPSYAQDYIQRFGFEAEKHPPYLTMALGAGSVTPLQMASAYSVFANGGYRVDPYLINKMVDSKGVVLFEAKPTQAKVDATRVLDARTAFVMDSLLQEVTKTGTAASARAKLGRSDIAGKTGTTNDSHDAWFAGYSPKVVAIAWIGFDKPASLGDRETGGGLALPMWTSYMATALRDEPQQTREVPAGVSQLDGDWFIPEFSNGNGVRELQ</sequence>
<dbReference type="InterPro" id="IPR001460">
    <property type="entry name" value="PCN-bd_Tpept"/>
</dbReference>
<dbReference type="GO" id="GO:0008955">
    <property type="term" value="F:peptidoglycan glycosyltransferase activity"/>
    <property type="evidence" value="ECO:0007669"/>
    <property type="project" value="UniProtKB-EC"/>
</dbReference>
<accession>A0A2M8VRQ1</accession>
<dbReference type="SUPFAM" id="SSF53955">
    <property type="entry name" value="Lysozyme-like"/>
    <property type="match status" value="1"/>
</dbReference>
<comment type="catalytic activity">
    <reaction evidence="23">
        <text>Preferential cleavage: (Ac)2-L-Lys-D-Ala-|-D-Ala. Also transpeptidation of peptidyl-alanyl moieties that are N-acyl substituents of D-alanine.</text>
        <dbReference type="EC" id="3.4.16.4"/>
    </reaction>
</comment>
<evidence type="ECO:0000256" key="19">
    <source>
        <dbReference type="ARBA" id="ARBA00023136"/>
    </source>
</evidence>
<dbReference type="GO" id="GO:0009252">
    <property type="term" value="P:peptidoglycan biosynthetic process"/>
    <property type="evidence" value="ECO:0007669"/>
    <property type="project" value="UniProtKB-UniPathway"/>
</dbReference>
<name>A0A2M8VRQ1_9BURK</name>
<keyword evidence="33" id="KW-1185">Reference proteome</keyword>
<dbReference type="Pfam" id="PF00912">
    <property type="entry name" value="Transgly"/>
    <property type="match status" value="1"/>
</dbReference>
<keyword evidence="14" id="KW-0378">Hydrolase</keyword>
<evidence type="ECO:0000256" key="8">
    <source>
        <dbReference type="ARBA" id="ARBA00022519"/>
    </source>
</evidence>
<evidence type="ECO:0000256" key="12">
    <source>
        <dbReference type="ARBA" id="ARBA00022679"/>
    </source>
</evidence>
<keyword evidence="8" id="KW-0997">Cell inner membrane</keyword>
<dbReference type="GO" id="GO:0071555">
    <property type="term" value="P:cell wall organization"/>
    <property type="evidence" value="ECO:0007669"/>
    <property type="project" value="UniProtKB-KW"/>
</dbReference>
<evidence type="ECO:0000256" key="18">
    <source>
        <dbReference type="ARBA" id="ARBA00022989"/>
    </source>
</evidence>
<evidence type="ECO:0000259" key="30">
    <source>
        <dbReference type="Pfam" id="PF00912"/>
    </source>
</evidence>
<dbReference type="GO" id="GO:0006508">
    <property type="term" value="P:proteolysis"/>
    <property type="evidence" value="ECO:0007669"/>
    <property type="project" value="UniProtKB-KW"/>
</dbReference>
<evidence type="ECO:0000259" key="31">
    <source>
        <dbReference type="Pfam" id="PF17092"/>
    </source>
</evidence>
<dbReference type="InterPro" id="IPR050396">
    <property type="entry name" value="Glycosyltr_51/Transpeptidase"/>
</dbReference>
<comment type="similarity">
    <text evidence="3">In the C-terminal section; belongs to the transpeptidase family.</text>
</comment>
<dbReference type="GO" id="GO:0046677">
    <property type="term" value="P:response to antibiotic"/>
    <property type="evidence" value="ECO:0007669"/>
    <property type="project" value="UniProtKB-KW"/>
</dbReference>
<keyword evidence="15" id="KW-0133">Cell shape</keyword>
<keyword evidence="11" id="KW-0328">Glycosyltransferase</keyword>
<feature type="region of interest" description="Disordered" evidence="27">
    <location>
        <begin position="1"/>
        <end position="34"/>
    </location>
</feature>
<evidence type="ECO:0000256" key="26">
    <source>
        <dbReference type="ARBA" id="ARBA00060592"/>
    </source>
</evidence>
<feature type="transmembrane region" description="Helical" evidence="28">
    <location>
        <begin position="41"/>
        <end position="62"/>
    </location>
</feature>
<dbReference type="PANTHER" id="PTHR32282:SF27">
    <property type="entry name" value="PENICILLIN-BINDING PROTEIN 1A"/>
    <property type="match status" value="1"/>
</dbReference>
<dbReference type="RefSeq" id="WP_100379453.1">
    <property type="nucleotide sequence ID" value="NZ_CBCSBW010000002.1"/>
</dbReference>
<comment type="caution">
    <text evidence="32">The sequence shown here is derived from an EMBL/GenBank/DDBJ whole genome shotgun (WGS) entry which is preliminary data.</text>
</comment>
<keyword evidence="18 28" id="KW-1133">Transmembrane helix</keyword>
<dbReference type="OrthoDB" id="9766909at2"/>
<evidence type="ECO:0000259" key="29">
    <source>
        <dbReference type="Pfam" id="PF00905"/>
    </source>
</evidence>
<evidence type="ECO:0000256" key="14">
    <source>
        <dbReference type="ARBA" id="ARBA00022801"/>
    </source>
</evidence>
<evidence type="ECO:0000256" key="13">
    <source>
        <dbReference type="ARBA" id="ARBA00022692"/>
    </source>
</evidence>
<dbReference type="GO" id="GO:0005886">
    <property type="term" value="C:plasma membrane"/>
    <property type="evidence" value="ECO:0007669"/>
    <property type="project" value="UniProtKB-SubCell"/>
</dbReference>
<dbReference type="InterPro" id="IPR012338">
    <property type="entry name" value="Beta-lactam/transpept-like"/>
</dbReference>
<dbReference type="InterPro" id="IPR023346">
    <property type="entry name" value="Lysozyme-like_dom_sf"/>
</dbReference>
<dbReference type="InterPro" id="IPR031376">
    <property type="entry name" value="PCB_OB"/>
</dbReference>
<dbReference type="FunFam" id="1.10.3810.10:FF:000003">
    <property type="entry name" value="Penicillin-binding protein 1a"/>
    <property type="match status" value="1"/>
</dbReference>
<comment type="pathway">
    <text evidence="2">Cell wall biogenesis; peptidoglycan biosynthesis.</text>
</comment>
<evidence type="ECO:0000256" key="23">
    <source>
        <dbReference type="ARBA" id="ARBA00034000"/>
    </source>
</evidence>
<dbReference type="Proteomes" id="UP000229366">
    <property type="component" value="Unassembled WGS sequence"/>
</dbReference>
<dbReference type="GO" id="GO:0008658">
    <property type="term" value="F:penicillin binding"/>
    <property type="evidence" value="ECO:0007669"/>
    <property type="project" value="InterPro"/>
</dbReference>
<dbReference type="AlphaFoldDB" id="A0A2M8VRQ1"/>
<keyword evidence="22" id="KW-0961">Cell wall biogenesis/degradation</keyword>
<dbReference type="Pfam" id="PF17092">
    <property type="entry name" value="PCB_OB"/>
    <property type="match status" value="1"/>
</dbReference>
<organism evidence="32 33">
    <name type="scientific">Polynucleobacter brandtiae</name>
    <dbReference type="NCBI Taxonomy" id="1938816"/>
    <lineage>
        <taxon>Bacteria</taxon>
        <taxon>Pseudomonadati</taxon>
        <taxon>Pseudomonadota</taxon>
        <taxon>Betaproteobacteria</taxon>
        <taxon>Burkholderiales</taxon>
        <taxon>Burkholderiaceae</taxon>
        <taxon>Polynucleobacter</taxon>
    </lineage>
</organism>
<evidence type="ECO:0000256" key="21">
    <source>
        <dbReference type="ARBA" id="ARBA00023268"/>
    </source>
</evidence>
<evidence type="ECO:0000256" key="22">
    <source>
        <dbReference type="ARBA" id="ARBA00023316"/>
    </source>
</evidence>
<evidence type="ECO:0000256" key="2">
    <source>
        <dbReference type="ARBA" id="ARBA00004752"/>
    </source>
</evidence>
<keyword evidence="7" id="KW-1003">Cell membrane</keyword>
<evidence type="ECO:0000313" key="33">
    <source>
        <dbReference type="Proteomes" id="UP000229366"/>
    </source>
</evidence>
<keyword evidence="10" id="KW-0645">Protease</keyword>
<dbReference type="EMBL" id="PGTX01000002">
    <property type="protein sequence ID" value="PJI80137.1"/>
    <property type="molecule type" value="Genomic_DNA"/>
</dbReference>
<dbReference type="Gene3D" id="1.10.3810.10">
    <property type="entry name" value="Biosynthetic peptidoglycan transglycosylase-like"/>
    <property type="match status" value="1"/>
</dbReference>
<keyword evidence="21" id="KW-0511">Multifunctional enzyme</keyword>
<evidence type="ECO:0000256" key="16">
    <source>
        <dbReference type="ARBA" id="ARBA00022968"/>
    </source>
</evidence>
<evidence type="ECO:0000256" key="7">
    <source>
        <dbReference type="ARBA" id="ARBA00022475"/>
    </source>
</evidence>
<reference evidence="32 33" key="1">
    <citation type="submission" date="2017-11" db="EMBL/GenBank/DDBJ databases">
        <title>Genomic Encyclopedia of Type Strains, Phase III (KMG-III): the genomes of soil and plant-associated and newly described type strains.</title>
        <authorList>
            <person name="Whitman W."/>
        </authorList>
    </citation>
    <scope>NUCLEOTIDE SEQUENCE [LARGE SCALE GENOMIC DNA]</scope>
    <source>
        <strain evidence="32 33">UB-Domo-W1</strain>
    </source>
</reference>
<dbReference type="GO" id="GO:0009002">
    <property type="term" value="F:serine-type D-Ala-D-Ala carboxypeptidase activity"/>
    <property type="evidence" value="ECO:0007669"/>
    <property type="project" value="UniProtKB-EC"/>
</dbReference>
<dbReference type="Gene3D" id="3.40.710.10">
    <property type="entry name" value="DD-peptidase/beta-lactamase superfamily"/>
    <property type="match status" value="2"/>
</dbReference>
<evidence type="ECO:0000256" key="25">
    <source>
        <dbReference type="ARBA" id="ARBA00049902"/>
    </source>
</evidence>
<dbReference type="NCBIfam" id="TIGR02074">
    <property type="entry name" value="PBP_1a_fam"/>
    <property type="match status" value="1"/>
</dbReference>
<dbReference type="GO" id="GO:0030288">
    <property type="term" value="C:outer membrane-bounded periplasmic space"/>
    <property type="evidence" value="ECO:0007669"/>
    <property type="project" value="TreeGrafter"/>
</dbReference>
<dbReference type="GO" id="GO:0008360">
    <property type="term" value="P:regulation of cell shape"/>
    <property type="evidence" value="ECO:0007669"/>
    <property type="project" value="UniProtKB-KW"/>
</dbReference>
<feature type="domain" description="Glycosyl transferase family 51" evidence="30">
    <location>
        <begin position="92"/>
        <end position="263"/>
    </location>
</feature>
<evidence type="ECO:0000256" key="24">
    <source>
        <dbReference type="ARBA" id="ARBA00044770"/>
    </source>
</evidence>
<comment type="catalytic activity">
    <reaction evidence="25">
        <text>[GlcNAc-(1-&gt;4)-Mur2Ac(oyl-L-Ala-gamma-D-Glu-L-Lys-D-Ala-D-Ala)](n)-di-trans,octa-cis-undecaprenyl diphosphate + beta-D-GlcNAc-(1-&gt;4)-Mur2Ac(oyl-L-Ala-gamma-D-Glu-L-Lys-D-Ala-D-Ala)-di-trans,octa-cis-undecaprenyl diphosphate = [GlcNAc-(1-&gt;4)-Mur2Ac(oyl-L-Ala-gamma-D-Glu-L-Lys-D-Ala-D-Ala)](n+1)-di-trans,octa-cis-undecaprenyl diphosphate + di-trans,octa-cis-undecaprenyl diphosphate + H(+)</text>
        <dbReference type="Rhea" id="RHEA:23708"/>
        <dbReference type="Rhea" id="RHEA-COMP:9602"/>
        <dbReference type="Rhea" id="RHEA-COMP:9603"/>
        <dbReference type="ChEBI" id="CHEBI:15378"/>
        <dbReference type="ChEBI" id="CHEBI:58405"/>
        <dbReference type="ChEBI" id="CHEBI:60033"/>
        <dbReference type="ChEBI" id="CHEBI:78435"/>
        <dbReference type="EC" id="2.4.99.28"/>
    </reaction>
</comment>
<keyword evidence="19 28" id="KW-0472">Membrane</keyword>
<dbReference type="PANTHER" id="PTHR32282">
    <property type="entry name" value="BINDING PROTEIN TRANSPEPTIDASE, PUTATIVE-RELATED"/>
    <property type="match status" value="1"/>
</dbReference>
<dbReference type="Pfam" id="PF00905">
    <property type="entry name" value="Transpeptidase"/>
    <property type="match status" value="1"/>
</dbReference>
<dbReference type="InterPro" id="IPR036950">
    <property type="entry name" value="PBP_transglycosylase"/>
</dbReference>
<keyword evidence="12" id="KW-0808">Transferase</keyword>
<keyword evidence="13 28" id="KW-0812">Transmembrane</keyword>
<keyword evidence="9" id="KW-0121">Carboxypeptidase</keyword>
<feature type="domain" description="Penicillin-binding protein OB-like" evidence="31">
    <location>
        <begin position="350"/>
        <end position="453"/>
    </location>
</feature>
<evidence type="ECO:0000256" key="1">
    <source>
        <dbReference type="ARBA" id="ARBA00004249"/>
    </source>
</evidence>
<proteinExistence type="inferred from homology"/>